<feature type="transmembrane region" description="Helical" evidence="1">
    <location>
        <begin position="373"/>
        <end position="390"/>
    </location>
</feature>
<comment type="caution">
    <text evidence="2">The sequence shown here is derived from an EMBL/GenBank/DDBJ whole genome shotgun (WGS) entry which is preliminary data.</text>
</comment>
<feature type="transmembrane region" description="Helical" evidence="1">
    <location>
        <begin position="36"/>
        <end position="59"/>
    </location>
</feature>
<evidence type="ECO:0000313" key="4">
    <source>
        <dbReference type="Proteomes" id="UP001190002"/>
    </source>
</evidence>
<protein>
    <recommendedName>
        <fullName evidence="6">Short-chain dehydrogenase</fullName>
    </recommendedName>
</protein>
<dbReference type="AlphaFoldDB" id="A0AAD2EJ92"/>
<dbReference type="InterPro" id="IPR010266">
    <property type="entry name" value="NnrS"/>
</dbReference>
<feature type="transmembrane region" description="Helical" evidence="1">
    <location>
        <begin position="312"/>
        <end position="329"/>
    </location>
</feature>
<accession>A0AAD2EJ92</accession>
<evidence type="ECO:0008006" key="6">
    <source>
        <dbReference type="Google" id="ProtNLM"/>
    </source>
</evidence>
<evidence type="ECO:0000313" key="2">
    <source>
        <dbReference type="EMBL" id="CAJ0682813.1"/>
    </source>
</evidence>
<dbReference type="EMBL" id="CATVXE010000007">
    <property type="protein sequence ID" value="CAJ0682813.1"/>
    <property type="molecule type" value="Genomic_DNA"/>
</dbReference>
<feature type="transmembrane region" description="Helical" evidence="1">
    <location>
        <begin position="251"/>
        <end position="269"/>
    </location>
</feature>
<name>A0AAD2EJ92_9RALS</name>
<feature type="transmembrane region" description="Helical" evidence="1">
    <location>
        <begin position="349"/>
        <end position="367"/>
    </location>
</feature>
<dbReference type="EMBL" id="CAUDKV010000004">
    <property type="protein sequence ID" value="CAJ0860326.1"/>
    <property type="molecule type" value="Genomic_DNA"/>
</dbReference>
<evidence type="ECO:0000313" key="5">
    <source>
        <dbReference type="Proteomes" id="UP001190452"/>
    </source>
</evidence>
<keyword evidence="1" id="KW-0472">Membrane</keyword>
<feature type="transmembrane region" description="Helical" evidence="1">
    <location>
        <begin position="226"/>
        <end position="245"/>
    </location>
</feature>
<feature type="transmembrane region" description="Helical" evidence="1">
    <location>
        <begin position="281"/>
        <end position="306"/>
    </location>
</feature>
<dbReference type="RefSeq" id="WP_104566384.1">
    <property type="nucleotide sequence ID" value="NZ_CATVXE010000007.1"/>
</dbReference>
<organism evidence="2 4">
    <name type="scientific">Ralstonia mannitolilytica</name>
    <dbReference type="NCBI Taxonomy" id="105219"/>
    <lineage>
        <taxon>Bacteria</taxon>
        <taxon>Pseudomonadati</taxon>
        <taxon>Pseudomonadota</taxon>
        <taxon>Betaproteobacteria</taxon>
        <taxon>Burkholderiales</taxon>
        <taxon>Burkholderiaceae</taxon>
        <taxon>Ralstonia</taxon>
    </lineage>
</organism>
<keyword evidence="5" id="KW-1185">Reference proteome</keyword>
<dbReference type="Pfam" id="PF05940">
    <property type="entry name" value="NnrS"/>
    <property type="match status" value="1"/>
</dbReference>
<feature type="transmembrane region" description="Helical" evidence="1">
    <location>
        <begin position="130"/>
        <end position="147"/>
    </location>
</feature>
<sequence>MSRPAPVQRIIAGQPAVDGRPRYAGPPILALGFRPFYLLAAAFAALGMALWAGSLLGWLPAALGPSTMAPLFWHAHEMVFGFAAAVVVGFLFTAGKNWTGLQTPRGMHLAALAALWLAARVLMWTGPAPLAVAVDVAFLPLCGVTFLRILRRAKSVRNYGLAIALLVLGTINAGFHAALISGEPIVALRCLDAAAGLVCVFVTVIGGRVFPMFTANAIPDVRIRTVVWAERAIVPATALAVMVLAAPVEGIVPAIVVAAAAVLHGARWSGWDTRRTLRTPIVAILHVAYGFLPIGFAMLAAAALGWGSRSTALHALTAGAIGCAIVGMITRTALGHTGRLLRTGGAENFAYAAIALAAIVRVAGPALLPRDVWIGAASALWVAGFAAYLWRYTPWLMAARVDGREG</sequence>
<feature type="transmembrane region" description="Helical" evidence="1">
    <location>
        <begin position="71"/>
        <end position="94"/>
    </location>
</feature>
<evidence type="ECO:0000313" key="3">
    <source>
        <dbReference type="EMBL" id="CAJ0860326.1"/>
    </source>
</evidence>
<feature type="transmembrane region" description="Helical" evidence="1">
    <location>
        <begin position="106"/>
        <end position="124"/>
    </location>
</feature>
<keyword evidence="1" id="KW-1133">Transmembrane helix</keyword>
<proteinExistence type="predicted"/>
<dbReference type="Proteomes" id="UP001190452">
    <property type="component" value="Unassembled WGS sequence"/>
</dbReference>
<gene>
    <name evidence="3" type="ORF">R77569_01331</name>
    <name evidence="2" type="ORF">R77591_02036</name>
</gene>
<reference evidence="2 5" key="1">
    <citation type="submission" date="2023-07" db="EMBL/GenBank/DDBJ databases">
        <authorList>
            <person name="Peeters C."/>
        </authorList>
    </citation>
    <scope>NUCLEOTIDE SEQUENCE</scope>
    <source>
        <strain evidence="3 5">R-77569</strain>
        <strain evidence="2">R-77591</strain>
    </source>
</reference>
<feature type="transmembrane region" description="Helical" evidence="1">
    <location>
        <begin position="159"/>
        <end position="180"/>
    </location>
</feature>
<feature type="transmembrane region" description="Helical" evidence="1">
    <location>
        <begin position="186"/>
        <end position="205"/>
    </location>
</feature>
<dbReference type="Proteomes" id="UP001190002">
    <property type="component" value="Unassembled WGS sequence"/>
</dbReference>
<keyword evidence="1" id="KW-0812">Transmembrane</keyword>
<evidence type="ECO:0000256" key="1">
    <source>
        <dbReference type="SAM" id="Phobius"/>
    </source>
</evidence>